<accession>D0W0J4</accession>
<comment type="caution">
    <text evidence="1">The sequence shown here is derived from an EMBL/GenBank/DDBJ whole genome shotgun (WGS) entry which is preliminary data.</text>
</comment>
<dbReference type="AlphaFoldDB" id="D0W0J4"/>
<gene>
    <name evidence="1" type="ORF">NEICINOT_03160</name>
</gene>
<dbReference type="STRING" id="546262.NEICINOT_03160"/>
<organism evidence="1 2">
    <name type="scientific">Neisseria cinerea ATCC 14685</name>
    <dbReference type="NCBI Taxonomy" id="546262"/>
    <lineage>
        <taxon>Bacteria</taxon>
        <taxon>Pseudomonadati</taxon>
        <taxon>Pseudomonadota</taxon>
        <taxon>Betaproteobacteria</taxon>
        <taxon>Neisseriales</taxon>
        <taxon>Neisseriaceae</taxon>
        <taxon>Neisseria</taxon>
    </lineage>
</organism>
<evidence type="ECO:0000313" key="2">
    <source>
        <dbReference type="Proteomes" id="UP000003294"/>
    </source>
</evidence>
<reference evidence="1 2" key="1">
    <citation type="submission" date="2009-10" db="EMBL/GenBank/DDBJ databases">
        <authorList>
            <person name="Weinstock G."/>
            <person name="Sodergren E."/>
            <person name="Clifton S."/>
            <person name="Fulton L."/>
            <person name="Fulton B."/>
            <person name="Courtney L."/>
            <person name="Fronick C."/>
            <person name="Harrison M."/>
            <person name="Strong C."/>
            <person name="Farmer C."/>
            <person name="Delahaunty K."/>
            <person name="Markovic C."/>
            <person name="Hall O."/>
            <person name="Minx P."/>
            <person name="Tomlinson C."/>
            <person name="Mitreva M."/>
            <person name="Nelson J."/>
            <person name="Hou S."/>
            <person name="Wollam A."/>
            <person name="Pepin K.H."/>
            <person name="Johnson M."/>
            <person name="Bhonagiri V."/>
            <person name="Nash W.E."/>
            <person name="Warren W."/>
            <person name="Chinwalla A."/>
            <person name="Mardis E.R."/>
            <person name="Wilson R.K."/>
        </authorList>
    </citation>
    <scope>NUCLEOTIDE SEQUENCE [LARGE SCALE GENOMIC DNA]</scope>
    <source>
        <strain evidence="1 2">ATCC 14685</strain>
    </source>
</reference>
<name>D0W0J4_NEICI</name>
<sequence>MLRCPIGYFRRHRKGLQFWNMKMIMSERLTAFESGYSAYRRT</sequence>
<protein>
    <submittedName>
        <fullName evidence="1">Uncharacterized protein</fullName>
    </submittedName>
</protein>
<evidence type="ECO:0000313" key="1">
    <source>
        <dbReference type="EMBL" id="EEZ72727.1"/>
    </source>
</evidence>
<dbReference type="EMBL" id="ACDY02000001">
    <property type="protein sequence ID" value="EEZ72727.1"/>
    <property type="molecule type" value="Genomic_DNA"/>
</dbReference>
<proteinExistence type="predicted"/>
<dbReference type="Proteomes" id="UP000003294">
    <property type="component" value="Unassembled WGS sequence"/>
</dbReference>